<feature type="transmembrane region" description="Helical" evidence="7">
    <location>
        <begin position="7"/>
        <end position="34"/>
    </location>
</feature>
<feature type="transmembrane region" description="Helical" evidence="7">
    <location>
        <begin position="466"/>
        <end position="496"/>
    </location>
</feature>
<keyword evidence="2" id="KW-0813">Transport</keyword>
<dbReference type="InterPro" id="IPR004680">
    <property type="entry name" value="Cit_transptr-like_dom"/>
</dbReference>
<dbReference type="InterPro" id="IPR036721">
    <property type="entry name" value="RCK_C_sf"/>
</dbReference>
<dbReference type="PANTHER" id="PTHR43652">
    <property type="entry name" value="BASIC AMINO ACID ANTIPORTER YFCC-RELATED"/>
    <property type="match status" value="1"/>
</dbReference>
<feature type="domain" description="RCK C-terminal" evidence="8">
    <location>
        <begin position="278"/>
        <end position="364"/>
    </location>
</feature>
<dbReference type="RefSeq" id="WP_160648696.1">
    <property type="nucleotide sequence ID" value="NZ_RSEJ01000002.1"/>
</dbReference>
<organism evidence="9 10">
    <name type="scientific">Photobacterium alginatilyticum</name>
    <dbReference type="NCBI Taxonomy" id="1775171"/>
    <lineage>
        <taxon>Bacteria</taxon>
        <taxon>Pseudomonadati</taxon>
        <taxon>Pseudomonadota</taxon>
        <taxon>Gammaproteobacteria</taxon>
        <taxon>Vibrionales</taxon>
        <taxon>Vibrionaceae</taxon>
        <taxon>Photobacterium</taxon>
    </lineage>
</organism>
<dbReference type="InterPro" id="IPR006037">
    <property type="entry name" value="RCK_C"/>
</dbReference>
<keyword evidence="6 7" id="KW-0472">Membrane</keyword>
<evidence type="ECO:0000256" key="1">
    <source>
        <dbReference type="ARBA" id="ARBA00004141"/>
    </source>
</evidence>
<keyword evidence="3 7" id="KW-0812">Transmembrane</keyword>
<keyword evidence="10" id="KW-1185">Reference proteome</keyword>
<dbReference type="Proteomes" id="UP000738517">
    <property type="component" value="Unassembled WGS sequence"/>
</dbReference>
<feature type="domain" description="RCK C-terminal" evidence="8">
    <location>
        <begin position="190"/>
        <end position="276"/>
    </location>
</feature>
<feature type="transmembrane region" description="Helical" evidence="7">
    <location>
        <begin position="549"/>
        <end position="569"/>
    </location>
</feature>
<sequence>MLITAIVILGLIFLLIFSPFKASLVFLAAVSILYVNGVVDQGVVLANSVNSSVITLLLLLLASLALERSILLVWLSSRLLHTRYRWTVLRLAIATAFSSAVLNNTAVVATLMRSVLTNQDHPPSKLLIPLSYFAILGGTLTLIGTSTNLVVNGLIEEQGLPSLSFFSFFPAGIILLLVCGTVVMVMTKSLPVNSVLGSSYERYFLDAEVKPGSKLIGKTVRQNGLRALDSLFLAEIVRGGRLLSPVTPDMVVEVNDKLVFTGKVSEVKQLKALHGVELFADRSELLSQNLTEVIVSPESVLVNKTLKQTDFRSRFDAAVVAISRQGQSLSGKLGEQTILAGDKLVLAVGKDFSKRQNISRNFFLLTGKKVREPLSLLQNILAVLGFFSAILFSACTSLTLVDALAAYLILCVTAGILDGTAIRRQFPFELWVILVCSLTIAYAFTSTGLATAVSDQLYEILGGRSVYFAFVGVFLVTVLLTETMTNSAAAAIMLPIGLAFSDTYGVHYLPFVMAVAYAASASFISPFGYQTNLMVMNAGNYQFKDFVRVGWPVTVVYSIVAIAIIPVFFPF</sequence>
<evidence type="ECO:0000313" key="10">
    <source>
        <dbReference type="Proteomes" id="UP000738517"/>
    </source>
</evidence>
<feature type="transmembrane region" description="Helical" evidence="7">
    <location>
        <begin position="508"/>
        <end position="529"/>
    </location>
</feature>
<accession>A0ABW9YCY1</accession>
<evidence type="ECO:0000256" key="7">
    <source>
        <dbReference type="SAM" id="Phobius"/>
    </source>
</evidence>
<dbReference type="InterPro" id="IPR051679">
    <property type="entry name" value="DASS-Related_Transporters"/>
</dbReference>
<evidence type="ECO:0000256" key="5">
    <source>
        <dbReference type="ARBA" id="ARBA00022989"/>
    </source>
</evidence>
<evidence type="ECO:0000256" key="2">
    <source>
        <dbReference type="ARBA" id="ARBA00022448"/>
    </source>
</evidence>
<feature type="transmembrane region" description="Helical" evidence="7">
    <location>
        <begin position="132"/>
        <end position="151"/>
    </location>
</feature>
<comment type="caution">
    <text evidence="9">The sequence shown here is derived from an EMBL/GenBank/DDBJ whole genome shotgun (WGS) entry which is preliminary data.</text>
</comment>
<feature type="transmembrane region" description="Helical" evidence="7">
    <location>
        <begin position="87"/>
        <end position="112"/>
    </location>
</feature>
<dbReference type="SUPFAM" id="SSF116726">
    <property type="entry name" value="TrkA C-terminal domain-like"/>
    <property type="match status" value="2"/>
</dbReference>
<name>A0ABW9YCY1_9GAMM</name>
<comment type="subcellular location">
    <subcellularLocation>
        <location evidence="1">Membrane</location>
        <topology evidence="1">Multi-pass membrane protein</topology>
    </subcellularLocation>
</comment>
<protein>
    <submittedName>
        <fullName evidence="9">SLC13 family permease</fullName>
    </submittedName>
</protein>
<feature type="transmembrane region" description="Helical" evidence="7">
    <location>
        <begin position="430"/>
        <end position="454"/>
    </location>
</feature>
<keyword evidence="4" id="KW-0677">Repeat</keyword>
<feature type="transmembrane region" description="Helical" evidence="7">
    <location>
        <begin position="380"/>
        <end position="410"/>
    </location>
</feature>
<gene>
    <name evidence="9" type="ORF">EIZ48_03320</name>
</gene>
<reference evidence="9 10" key="1">
    <citation type="journal article" date="2017" name="Int. J. Syst. Evol. Microbiol.">
        <title>Photobacterium alginatilyticum sp. nov., a marine bacterium isolated from bottom seawater.</title>
        <authorList>
            <person name="Wang X."/>
            <person name="Wang Y."/>
            <person name="Yang X."/>
            <person name="Sun H."/>
            <person name="Li B."/>
            <person name="Zhang X.H."/>
        </authorList>
    </citation>
    <scope>NUCLEOTIDE SEQUENCE [LARGE SCALE GENOMIC DNA]</scope>
    <source>
        <strain evidence="9 10">P03D4</strain>
    </source>
</reference>
<evidence type="ECO:0000256" key="4">
    <source>
        <dbReference type="ARBA" id="ARBA00022737"/>
    </source>
</evidence>
<proteinExistence type="predicted"/>
<dbReference type="Gene3D" id="3.30.70.1450">
    <property type="entry name" value="Regulator of K+ conductance, C-terminal domain"/>
    <property type="match status" value="2"/>
</dbReference>
<evidence type="ECO:0000256" key="3">
    <source>
        <dbReference type="ARBA" id="ARBA00022692"/>
    </source>
</evidence>
<keyword evidence="5 7" id="KW-1133">Transmembrane helix</keyword>
<dbReference type="PROSITE" id="PS51202">
    <property type="entry name" value="RCK_C"/>
    <property type="match status" value="2"/>
</dbReference>
<evidence type="ECO:0000313" key="9">
    <source>
        <dbReference type="EMBL" id="NBI51607.1"/>
    </source>
</evidence>
<feature type="transmembrane region" description="Helical" evidence="7">
    <location>
        <begin position="54"/>
        <end position="75"/>
    </location>
</feature>
<feature type="transmembrane region" description="Helical" evidence="7">
    <location>
        <begin position="163"/>
        <end position="186"/>
    </location>
</feature>
<evidence type="ECO:0000256" key="6">
    <source>
        <dbReference type="ARBA" id="ARBA00023136"/>
    </source>
</evidence>
<dbReference type="Pfam" id="PF03600">
    <property type="entry name" value="CitMHS"/>
    <property type="match status" value="1"/>
</dbReference>
<dbReference type="EMBL" id="RSEJ01000002">
    <property type="protein sequence ID" value="NBI51607.1"/>
    <property type="molecule type" value="Genomic_DNA"/>
</dbReference>
<dbReference type="PANTHER" id="PTHR43652:SF2">
    <property type="entry name" value="BASIC AMINO ACID ANTIPORTER YFCC-RELATED"/>
    <property type="match status" value="1"/>
</dbReference>
<evidence type="ECO:0000259" key="8">
    <source>
        <dbReference type="PROSITE" id="PS51202"/>
    </source>
</evidence>
<dbReference type="Pfam" id="PF02080">
    <property type="entry name" value="TrkA_C"/>
    <property type="match status" value="2"/>
</dbReference>